<evidence type="ECO:0000256" key="5">
    <source>
        <dbReference type="ARBA" id="ARBA00022729"/>
    </source>
</evidence>
<dbReference type="InterPro" id="IPR007484">
    <property type="entry name" value="Peptidase_M28"/>
</dbReference>
<dbReference type="OrthoDB" id="2214at2759"/>
<name>A0A9W8E6T2_9FUNG</name>
<evidence type="ECO:0000256" key="2">
    <source>
        <dbReference type="ARBA" id="ARBA00022438"/>
    </source>
</evidence>
<evidence type="ECO:0000256" key="7">
    <source>
        <dbReference type="ARBA" id="ARBA00022833"/>
    </source>
</evidence>
<dbReference type="GO" id="GO:0008235">
    <property type="term" value="F:metalloexopeptidase activity"/>
    <property type="evidence" value="ECO:0007669"/>
    <property type="project" value="InterPro"/>
</dbReference>
<dbReference type="InterPro" id="IPR045175">
    <property type="entry name" value="M28_fam"/>
</dbReference>
<evidence type="ECO:0000256" key="9">
    <source>
        <dbReference type="RuleBase" id="RU361240"/>
    </source>
</evidence>
<evidence type="ECO:0000256" key="8">
    <source>
        <dbReference type="ARBA" id="ARBA00043962"/>
    </source>
</evidence>
<keyword evidence="2" id="KW-0031">Aminopeptidase</keyword>
<keyword evidence="12" id="KW-1185">Reference proteome</keyword>
<reference evidence="11" key="1">
    <citation type="submission" date="2022-07" db="EMBL/GenBank/DDBJ databases">
        <title>Phylogenomic reconstructions and comparative analyses of Kickxellomycotina fungi.</title>
        <authorList>
            <person name="Reynolds N.K."/>
            <person name="Stajich J.E."/>
            <person name="Barry K."/>
            <person name="Grigoriev I.V."/>
            <person name="Crous P."/>
            <person name="Smith M.E."/>
        </authorList>
    </citation>
    <scope>NUCLEOTIDE SEQUENCE</scope>
    <source>
        <strain evidence="11">RSA 1196</strain>
    </source>
</reference>
<gene>
    <name evidence="11" type="ORF">IWQ62_002850</name>
</gene>
<dbReference type="GO" id="GO:0006508">
    <property type="term" value="P:proteolysis"/>
    <property type="evidence" value="ECO:0007669"/>
    <property type="project" value="UniProtKB-KW"/>
</dbReference>
<keyword evidence="4 9" id="KW-0479">Metal-binding</keyword>
<comment type="similarity">
    <text evidence="8">Belongs to the peptidase M28 family. M28E subfamily.</text>
</comment>
<sequence>MKLAIGICIWAILATVTSQSAVPSDKNLPGERGKNGDLFYIELEGSDPVDMTKEQVDDLITKGKHFIDLTNVRSHSQLKYERTALKDNAKATIALDYPKEIRSQEQAQPIIDKLSPDVMREFLNHFTSFTNRYARSSHGAKSAEWLYEYVTKISSGASNGLQVTVSKESHRNLTQPSIIARIPGQGNLVDEIVIIGAHQDSINSTDKENGRAPGADDDGSGSATVVEIFRRLVEARYQPSRTLEFHWYAGEEVGLVGSLDVATKYQKEAKNVYAMLQFDMTGYVPTGHENTMGLVTDNVNAELNEFLKIAATAYTNLKVIPFACGYRCSDHASWNRTGFPSTFPIESDVAKNNSYIHTENDTMDHLNFDHMLEFAKLGVGFAVELAGEGS</sequence>
<comment type="cofactor">
    <cofactor evidence="1">
        <name>Zn(2+)</name>
        <dbReference type="ChEBI" id="CHEBI:29105"/>
    </cofactor>
</comment>
<evidence type="ECO:0000256" key="6">
    <source>
        <dbReference type="ARBA" id="ARBA00022801"/>
    </source>
</evidence>
<dbReference type="SUPFAM" id="SSF53187">
    <property type="entry name" value="Zn-dependent exopeptidases"/>
    <property type="match status" value="1"/>
</dbReference>
<keyword evidence="6 9" id="KW-0378">Hydrolase</keyword>
<feature type="signal peptide" evidence="9">
    <location>
        <begin position="1"/>
        <end position="18"/>
    </location>
</feature>
<dbReference type="Proteomes" id="UP001150925">
    <property type="component" value="Unassembled WGS sequence"/>
</dbReference>
<dbReference type="Pfam" id="PF04389">
    <property type="entry name" value="Peptidase_M28"/>
    <property type="match status" value="1"/>
</dbReference>
<keyword evidence="7 9" id="KW-0862">Zinc</keyword>
<dbReference type="PANTHER" id="PTHR12147:SF56">
    <property type="entry name" value="AMINOPEPTIDASE YDR415C-RELATED"/>
    <property type="match status" value="1"/>
</dbReference>
<evidence type="ECO:0000256" key="4">
    <source>
        <dbReference type="ARBA" id="ARBA00022723"/>
    </source>
</evidence>
<dbReference type="CDD" id="cd03879">
    <property type="entry name" value="M28_AAP"/>
    <property type="match status" value="1"/>
</dbReference>
<keyword evidence="3 9" id="KW-0645">Protease</keyword>
<evidence type="ECO:0000259" key="10">
    <source>
        <dbReference type="Pfam" id="PF04389"/>
    </source>
</evidence>
<comment type="caution">
    <text evidence="11">The sequence shown here is derived from an EMBL/GenBank/DDBJ whole genome shotgun (WGS) entry which is preliminary data.</text>
</comment>
<dbReference type="EMBL" id="JANBPY010000668">
    <property type="protein sequence ID" value="KAJ1964738.1"/>
    <property type="molecule type" value="Genomic_DNA"/>
</dbReference>
<feature type="domain" description="Peptidase M28" evidence="10">
    <location>
        <begin position="178"/>
        <end position="376"/>
    </location>
</feature>
<dbReference type="Gene3D" id="3.40.630.10">
    <property type="entry name" value="Zn peptidases"/>
    <property type="match status" value="1"/>
</dbReference>
<protein>
    <recommendedName>
        <fullName evidence="9">Peptide hydrolase</fullName>
        <ecNumber evidence="9">3.4.-.-</ecNumber>
    </recommendedName>
</protein>
<feature type="chain" id="PRO_5041014498" description="Peptide hydrolase" evidence="9">
    <location>
        <begin position="19"/>
        <end position="390"/>
    </location>
</feature>
<evidence type="ECO:0000256" key="1">
    <source>
        <dbReference type="ARBA" id="ARBA00001947"/>
    </source>
</evidence>
<organism evidence="11 12">
    <name type="scientific">Dispira parvispora</name>
    <dbReference type="NCBI Taxonomy" id="1520584"/>
    <lineage>
        <taxon>Eukaryota</taxon>
        <taxon>Fungi</taxon>
        <taxon>Fungi incertae sedis</taxon>
        <taxon>Zoopagomycota</taxon>
        <taxon>Kickxellomycotina</taxon>
        <taxon>Dimargaritomycetes</taxon>
        <taxon>Dimargaritales</taxon>
        <taxon>Dimargaritaceae</taxon>
        <taxon>Dispira</taxon>
    </lineage>
</organism>
<dbReference type="GO" id="GO:0046872">
    <property type="term" value="F:metal ion binding"/>
    <property type="evidence" value="ECO:0007669"/>
    <property type="project" value="UniProtKB-KW"/>
</dbReference>
<dbReference type="PANTHER" id="PTHR12147">
    <property type="entry name" value="METALLOPEPTIDASE M28 FAMILY MEMBER"/>
    <property type="match status" value="1"/>
</dbReference>
<accession>A0A9W8E6T2</accession>
<keyword evidence="5 9" id="KW-0732">Signal</keyword>
<evidence type="ECO:0000313" key="12">
    <source>
        <dbReference type="Proteomes" id="UP001150925"/>
    </source>
</evidence>
<proteinExistence type="inferred from homology"/>
<dbReference type="AlphaFoldDB" id="A0A9W8E6T2"/>
<evidence type="ECO:0000256" key="3">
    <source>
        <dbReference type="ARBA" id="ARBA00022670"/>
    </source>
</evidence>
<evidence type="ECO:0000313" key="11">
    <source>
        <dbReference type="EMBL" id="KAJ1964738.1"/>
    </source>
</evidence>
<dbReference type="GO" id="GO:0004177">
    <property type="term" value="F:aminopeptidase activity"/>
    <property type="evidence" value="ECO:0007669"/>
    <property type="project" value="UniProtKB-KW"/>
</dbReference>
<dbReference type="EC" id="3.4.-.-" evidence="9"/>